<keyword evidence="2" id="KW-0805">Transcription regulation</keyword>
<comment type="similarity">
    <text evidence="1">Belongs to the sigma-70 factor family. ECF subfamily.</text>
</comment>
<evidence type="ECO:0000259" key="7">
    <source>
        <dbReference type="Pfam" id="PF04542"/>
    </source>
</evidence>
<feature type="compositionally biased region" description="Low complexity" evidence="6">
    <location>
        <begin position="326"/>
        <end position="338"/>
    </location>
</feature>
<evidence type="ECO:0000256" key="2">
    <source>
        <dbReference type="ARBA" id="ARBA00023015"/>
    </source>
</evidence>
<dbReference type="InterPro" id="IPR036388">
    <property type="entry name" value="WH-like_DNA-bd_sf"/>
</dbReference>
<dbReference type="PANTHER" id="PTHR43133">
    <property type="entry name" value="RNA POLYMERASE ECF-TYPE SIGMA FACTO"/>
    <property type="match status" value="1"/>
</dbReference>
<keyword evidence="3" id="KW-0731">Sigma factor</keyword>
<keyword evidence="4" id="KW-0238">DNA-binding</keyword>
<feature type="domain" description="RNA polymerase sigma-70 region 2" evidence="7">
    <location>
        <begin position="25"/>
        <end position="84"/>
    </location>
</feature>
<dbReference type="SUPFAM" id="SSF88946">
    <property type="entry name" value="Sigma2 domain of RNA polymerase sigma factors"/>
    <property type="match status" value="1"/>
</dbReference>
<evidence type="ECO:0000259" key="8">
    <source>
        <dbReference type="Pfam" id="PF13490"/>
    </source>
</evidence>
<sequence>MSDGSTAVSAPASASPAATAAYARIYEEQQPRLVAYARSLTRNAWTAEDLVAEAHFRVWRRLAAGHEIDNVPAYLMTTVRHLAIAAGSAVRETPRDPHGEERVETDAHPHTDDPAERVSSVDLVVRVLGQLPERWVKALWLAEAEGQPLAAIGPQLGTKEGATAVLLHRAREGMRQAFLRTQTGAPDDPACQVYWARMPAYVRGAATAKQSERLLGHVDACDDCRARLAALMSANDRLPALVGPALLVFAVGGAGKFLLALTAGPAGAATAAGGHGGLLHGVRQVAVGGSKTQVAAVAGAVVAGAAALLLVLGPADTGRIPAQRTPVADAPAAQVPVAGTPAGPPSKGPRNEAPKKGGTPAHAAGVQGSQRARTAGTGSTAPAVPKPHDADGPTPAPRGNTPGSSTTDTPPPTKPAPKEPKEPKKPTKPAPKGKDPAPPKTGGSDEDPKTPPPSTDPSPESPPMPTGPYPEPPAPTEQPPQTPAPPTEDTPEPGAPSAPAPQPENPTPVEPGPVRDPAPPADDTDQPPVAPPAQDPTPTTPGPTGNEPPSGSGPAAPSVPTPPGDDCGNPHGGAGHGSE</sequence>
<dbReference type="RefSeq" id="WP_344403583.1">
    <property type="nucleotide sequence ID" value="NZ_BAAASG010000013.1"/>
</dbReference>
<dbReference type="InterPro" id="IPR013325">
    <property type="entry name" value="RNA_pol_sigma_r2"/>
</dbReference>
<accession>A0ABN3MP06</accession>
<feature type="domain" description="Putative zinc-finger" evidence="8">
    <location>
        <begin position="191"/>
        <end position="225"/>
    </location>
</feature>
<feature type="compositionally biased region" description="Pro residues" evidence="6">
    <location>
        <begin position="528"/>
        <end position="541"/>
    </location>
</feature>
<dbReference type="Proteomes" id="UP001501777">
    <property type="component" value="Unassembled WGS sequence"/>
</dbReference>
<feature type="region of interest" description="Disordered" evidence="6">
    <location>
        <begin position="325"/>
        <end position="579"/>
    </location>
</feature>
<evidence type="ECO:0000313" key="9">
    <source>
        <dbReference type="EMBL" id="GAA2505648.1"/>
    </source>
</evidence>
<organism evidence="9 10">
    <name type="scientific">Streptomyces longisporus</name>
    <dbReference type="NCBI Taxonomy" id="1948"/>
    <lineage>
        <taxon>Bacteria</taxon>
        <taxon>Bacillati</taxon>
        <taxon>Actinomycetota</taxon>
        <taxon>Actinomycetes</taxon>
        <taxon>Kitasatosporales</taxon>
        <taxon>Streptomycetaceae</taxon>
        <taxon>Streptomyces</taxon>
    </lineage>
</organism>
<evidence type="ECO:0000256" key="4">
    <source>
        <dbReference type="ARBA" id="ARBA00023125"/>
    </source>
</evidence>
<evidence type="ECO:0000256" key="1">
    <source>
        <dbReference type="ARBA" id="ARBA00010641"/>
    </source>
</evidence>
<feature type="compositionally biased region" description="Pro residues" evidence="6">
    <location>
        <begin position="450"/>
        <end position="520"/>
    </location>
</feature>
<dbReference type="Gene3D" id="1.10.1740.10">
    <property type="match status" value="1"/>
</dbReference>
<dbReference type="SUPFAM" id="SSF88659">
    <property type="entry name" value="Sigma3 and sigma4 domains of RNA polymerase sigma factors"/>
    <property type="match status" value="1"/>
</dbReference>
<reference evidence="9 10" key="1">
    <citation type="journal article" date="2019" name="Int. J. Syst. Evol. Microbiol.">
        <title>The Global Catalogue of Microorganisms (GCM) 10K type strain sequencing project: providing services to taxonomists for standard genome sequencing and annotation.</title>
        <authorList>
            <consortium name="The Broad Institute Genomics Platform"/>
            <consortium name="The Broad Institute Genome Sequencing Center for Infectious Disease"/>
            <person name="Wu L."/>
            <person name="Ma J."/>
        </authorList>
    </citation>
    <scope>NUCLEOTIDE SEQUENCE [LARGE SCALE GENOMIC DNA]</scope>
    <source>
        <strain evidence="9 10">JCM 4395</strain>
    </source>
</reference>
<feature type="compositionally biased region" description="Low complexity" evidence="6">
    <location>
        <begin position="542"/>
        <end position="556"/>
    </location>
</feature>
<evidence type="ECO:0000256" key="3">
    <source>
        <dbReference type="ARBA" id="ARBA00023082"/>
    </source>
</evidence>
<protein>
    <submittedName>
        <fullName evidence="9">Uncharacterized protein</fullName>
    </submittedName>
</protein>
<feature type="compositionally biased region" description="Basic and acidic residues" evidence="6">
    <location>
        <begin position="416"/>
        <end position="425"/>
    </location>
</feature>
<keyword evidence="5" id="KW-0804">Transcription</keyword>
<dbReference type="Gene3D" id="1.10.10.10">
    <property type="entry name" value="Winged helix-like DNA-binding domain superfamily/Winged helix DNA-binding domain"/>
    <property type="match status" value="1"/>
</dbReference>
<name>A0ABN3MP06_STRLO</name>
<feature type="compositionally biased region" description="Polar residues" evidence="6">
    <location>
        <begin position="367"/>
        <end position="380"/>
    </location>
</feature>
<evidence type="ECO:0000313" key="10">
    <source>
        <dbReference type="Proteomes" id="UP001501777"/>
    </source>
</evidence>
<feature type="compositionally biased region" description="Gly residues" evidence="6">
    <location>
        <begin position="570"/>
        <end position="579"/>
    </location>
</feature>
<dbReference type="InterPro" id="IPR014284">
    <property type="entry name" value="RNA_pol_sigma-70_dom"/>
</dbReference>
<dbReference type="InterPro" id="IPR027383">
    <property type="entry name" value="Znf_put"/>
</dbReference>
<gene>
    <name evidence="9" type="ORF">GCM10010276_57570</name>
</gene>
<dbReference type="Pfam" id="PF04542">
    <property type="entry name" value="Sigma70_r2"/>
    <property type="match status" value="1"/>
</dbReference>
<dbReference type="EMBL" id="BAAASG010000013">
    <property type="protein sequence ID" value="GAA2505648.1"/>
    <property type="molecule type" value="Genomic_DNA"/>
</dbReference>
<feature type="region of interest" description="Disordered" evidence="6">
    <location>
        <begin position="88"/>
        <end position="116"/>
    </location>
</feature>
<dbReference type="InterPro" id="IPR013324">
    <property type="entry name" value="RNA_pol_sigma_r3/r4-like"/>
</dbReference>
<proteinExistence type="inferred from homology"/>
<dbReference type="NCBIfam" id="TIGR02937">
    <property type="entry name" value="sigma70-ECF"/>
    <property type="match status" value="1"/>
</dbReference>
<dbReference type="PANTHER" id="PTHR43133:SF8">
    <property type="entry name" value="RNA POLYMERASE SIGMA FACTOR HI_1459-RELATED"/>
    <property type="match status" value="1"/>
</dbReference>
<feature type="compositionally biased region" description="Basic and acidic residues" evidence="6">
    <location>
        <begin position="92"/>
        <end position="116"/>
    </location>
</feature>
<keyword evidence="10" id="KW-1185">Reference proteome</keyword>
<evidence type="ECO:0000256" key="5">
    <source>
        <dbReference type="ARBA" id="ARBA00023163"/>
    </source>
</evidence>
<dbReference type="InterPro" id="IPR039425">
    <property type="entry name" value="RNA_pol_sigma-70-like"/>
</dbReference>
<evidence type="ECO:0000256" key="6">
    <source>
        <dbReference type="SAM" id="MobiDB-lite"/>
    </source>
</evidence>
<dbReference type="Pfam" id="PF13490">
    <property type="entry name" value="zf-HC2"/>
    <property type="match status" value="1"/>
</dbReference>
<dbReference type="InterPro" id="IPR007627">
    <property type="entry name" value="RNA_pol_sigma70_r2"/>
</dbReference>
<comment type="caution">
    <text evidence="9">The sequence shown here is derived from an EMBL/GenBank/DDBJ whole genome shotgun (WGS) entry which is preliminary data.</text>
</comment>